<feature type="domain" description="HTH cro/C1-type" evidence="1">
    <location>
        <begin position="38"/>
        <end position="85"/>
    </location>
</feature>
<evidence type="ECO:0000313" key="2">
    <source>
        <dbReference type="EMBL" id="SDZ15158.1"/>
    </source>
</evidence>
<dbReference type="InterPro" id="IPR001387">
    <property type="entry name" value="Cro/C1-type_HTH"/>
</dbReference>
<dbReference type="PANTHER" id="PTHR35010">
    <property type="entry name" value="BLL4672 PROTEIN-RELATED"/>
    <property type="match status" value="1"/>
</dbReference>
<dbReference type="Proteomes" id="UP000199632">
    <property type="component" value="Unassembled WGS sequence"/>
</dbReference>
<organism evidence="2 3">
    <name type="scientific">Asanoa ishikariensis</name>
    <dbReference type="NCBI Taxonomy" id="137265"/>
    <lineage>
        <taxon>Bacteria</taxon>
        <taxon>Bacillati</taxon>
        <taxon>Actinomycetota</taxon>
        <taxon>Actinomycetes</taxon>
        <taxon>Micromonosporales</taxon>
        <taxon>Micromonosporaceae</taxon>
        <taxon>Asanoa</taxon>
    </lineage>
</organism>
<dbReference type="Pfam" id="PF17765">
    <property type="entry name" value="MLTR_LBD"/>
    <property type="match status" value="1"/>
</dbReference>
<dbReference type="InterPro" id="IPR041413">
    <property type="entry name" value="MLTR_LBD"/>
</dbReference>
<dbReference type="PROSITE" id="PS50943">
    <property type="entry name" value="HTH_CROC1"/>
    <property type="match status" value="1"/>
</dbReference>
<dbReference type="AlphaFoldDB" id="A0A1H3QQ88"/>
<evidence type="ECO:0000259" key="1">
    <source>
        <dbReference type="PROSITE" id="PS50943"/>
    </source>
</evidence>
<name>A0A1H3QQ88_9ACTN</name>
<dbReference type="PANTHER" id="PTHR35010:SF2">
    <property type="entry name" value="BLL4672 PROTEIN"/>
    <property type="match status" value="1"/>
</dbReference>
<dbReference type="STRING" id="137265.SAMN05421684_3055"/>
<sequence>MTVNRSELAAFLRTRRARLRPSDVGLPGSGTGPRRTPGLRRQEVAELAGMSIDYYIRLEQARGPQPSRQVLAALARALMLTIDEREYLFRIAGETPPAVVGPSRELLPAIRHLLDTMPLTPAYVVDAKYDLLAWNSLATRFIGDLSAYPLDDRNMIRWMFRRPPEDVHWRDEDAMAFTAASVADLRAAYARYPGDPGIQQLVTELLALAPLFARLWASHDVAVRRGVRKRVDHPDVGPLEFECQVLHISDSDQRMIVYCAEPGSPTEAAFHRLASLPALRAMPAVRD</sequence>
<dbReference type="Pfam" id="PF13560">
    <property type="entry name" value="HTH_31"/>
    <property type="match status" value="1"/>
</dbReference>
<dbReference type="SMART" id="SM00530">
    <property type="entry name" value="HTH_XRE"/>
    <property type="match status" value="1"/>
</dbReference>
<gene>
    <name evidence="2" type="ORF">SAMN05421684_3055</name>
</gene>
<reference evidence="3" key="1">
    <citation type="submission" date="2016-10" db="EMBL/GenBank/DDBJ databases">
        <authorList>
            <person name="Varghese N."/>
            <person name="Submissions S."/>
        </authorList>
    </citation>
    <scope>NUCLEOTIDE SEQUENCE [LARGE SCALE GENOMIC DNA]</scope>
    <source>
        <strain evidence="3">DSM 44718</strain>
    </source>
</reference>
<keyword evidence="3" id="KW-1185">Reference proteome</keyword>
<proteinExistence type="predicted"/>
<dbReference type="Gene3D" id="1.10.260.40">
    <property type="entry name" value="lambda repressor-like DNA-binding domains"/>
    <property type="match status" value="1"/>
</dbReference>
<dbReference type="EMBL" id="FNQB01000002">
    <property type="protein sequence ID" value="SDZ15158.1"/>
    <property type="molecule type" value="Genomic_DNA"/>
</dbReference>
<accession>A0A1H3QQ88</accession>
<dbReference type="InterPro" id="IPR010982">
    <property type="entry name" value="Lambda_DNA-bd_dom_sf"/>
</dbReference>
<dbReference type="SUPFAM" id="SSF47413">
    <property type="entry name" value="lambda repressor-like DNA-binding domains"/>
    <property type="match status" value="1"/>
</dbReference>
<protein>
    <submittedName>
        <fullName evidence="2">Helix-turn-helix domain-containing protein</fullName>
    </submittedName>
</protein>
<dbReference type="GO" id="GO:0003677">
    <property type="term" value="F:DNA binding"/>
    <property type="evidence" value="ECO:0007669"/>
    <property type="project" value="InterPro"/>
</dbReference>
<dbReference type="Gene3D" id="3.30.450.180">
    <property type="match status" value="1"/>
</dbReference>
<dbReference type="OrthoDB" id="3608749at2"/>
<evidence type="ECO:0000313" key="3">
    <source>
        <dbReference type="Proteomes" id="UP000199632"/>
    </source>
</evidence>
<dbReference type="RefSeq" id="WP_090791943.1">
    <property type="nucleotide sequence ID" value="NZ_BOND01000009.1"/>
</dbReference>